<proteinExistence type="predicted"/>
<sequence length="63" mass="7154">MERYEEPTKEEMAISALFFGVLILGWILFGFDFVIGYLLGTVIMFGSLQAFLKGNFFKHGGQK</sequence>
<feature type="transmembrane region" description="Helical" evidence="1">
    <location>
        <begin position="12"/>
        <end position="29"/>
    </location>
</feature>
<dbReference type="EMBL" id="VXOY01000014">
    <property type="protein sequence ID" value="MYE38246.1"/>
    <property type="molecule type" value="Genomic_DNA"/>
</dbReference>
<evidence type="ECO:0000313" key="3">
    <source>
        <dbReference type="Proteomes" id="UP000449092"/>
    </source>
</evidence>
<accession>A0A845DJ74</accession>
<feature type="transmembrane region" description="Helical" evidence="1">
    <location>
        <begin position="35"/>
        <end position="52"/>
    </location>
</feature>
<evidence type="ECO:0000313" key="2">
    <source>
        <dbReference type="EMBL" id="MYE38246.1"/>
    </source>
</evidence>
<protein>
    <submittedName>
        <fullName evidence="2">Uncharacterized protein</fullName>
    </submittedName>
</protein>
<gene>
    <name evidence="2" type="ORF">F4X82_01850</name>
</gene>
<evidence type="ECO:0000256" key="1">
    <source>
        <dbReference type="SAM" id="Phobius"/>
    </source>
</evidence>
<name>A0A845DJ74_9BACT</name>
<comment type="caution">
    <text evidence="2">The sequence shown here is derived from an EMBL/GenBank/DDBJ whole genome shotgun (WGS) entry which is preliminary data.</text>
</comment>
<dbReference type="AlphaFoldDB" id="A0A845DJ74"/>
<keyword evidence="1" id="KW-0472">Membrane</keyword>
<keyword evidence="1" id="KW-1133">Transmembrane helix</keyword>
<reference evidence="2 3" key="1">
    <citation type="submission" date="2019-09" db="EMBL/GenBank/DDBJ databases">
        <title>Characterisation of the sponge microbiome using genome-centric metagenomics.</title>
        <authorList>
            <person name="Engelberts J.P."/>
            <person name="Robbins S.J."/>
            <person name="De Goeij J.M."/>
            <person name="Aranda M."/>
            <person name="Bell S.C."/>
            <person name="Webster N.S."/>
        </authorList>
    </citation>
    <scope>NUCLEOTIDE SEQUENCE [LARGE SCALE GENOMIC DNA]</scope>
    <source>
        <strain evidence="2">SB0662_bin_43</strain>
    </source>
</reference>
<organism evidence="2 3">
    <name type="scientific">Candidatus Spechtbacteria bacterium SB0662_bin_43</name>
    <dbReference type="NCBI Taxonomy" id="2604897"/>
    <lineage>
        <taxon>Bacteria</taxon>
        <taxon>Candidatus Spechtiibacteriota</taxon>
    </lineage>
</organism>
<dbReference type="Proteomes" id="UP000449092">
    <property type="component" value="Unassembled WGS sequence"/>
</dbReference>
<keyword evidence="1" id="KW-0812">Transmembrane</keyword>